<dbReference type="STRING" id="4072.A0A2G2YGM3"/>
<evidence type="ECO:0000313" key="3">
    <source>
        <dbReference type="Proteomes" id="UP000222542"/>
    </source>
</evidence>
<dbReference type="Gene3D" id="3.40.50.1820">
    <property type="entry name" value="alpha/beta hydrolase"/>
    <property type="match status" value="1"/>
</dbReference>
<keyword evidence="3" id="KW-1185">Reference proteome</keyword>
<proteinExistence type="predicted"/>
<evidence type="ECO:0000256" key="1">
    <source>
        <dbReference type="ARBA" id="ARBA00022801"/>
    </source>
</evidence>
<reference evidence="2 3" key="2">
    <citation type="journal article" date="2017" name="Genome Biol.">
        <title>New reference genome sequences of hot pepper reveal the massive evolution of plant disease-resistance genes by retroduplication.</title>
        <authorList>
            <person name="Kim S."/>
            <person name="Park J."/>
            <person name="Yeom S.I."/>
            <person name="Kim Y.M."/>
            <person name="Seo E."/>
            <person name="Kim K.T."/>
            <person name="Kim M.S."/>
            <person name="Lee J.M."/>
            <person name="Cheong K."/>
            <person name="Shin H.S."/>
            <person name="Kim S.B."/>
            <person name="Han K."/>
            <person name="Lee J."/>
            <person name="Park M."/>
            <person name="Lee H.A."/>
            <person name="Lee H.Y."/>
            <person name="Lee Y."/>
            <person name="Oh S."/>
            <person name="Lee J.H."/>
            <person name="Choi E."/>
            <person name="Choi E."/>
            <person name="Lee S.E."/>
            <person name="Jeon J."/>
            <person name="Kim H."/>
            <person name="Choi G."/>
            <person name="Song H."/>
            <person name="Lee J."/>
            <person name="Lee S.C."/>
            <person name="Kwon J.K."/>
            <person name="Lee H.Y."/>
            <person name="Koo N."/>
            <person name="Hong Y."/>
            <person name="Kim R.W."/>
            <person name="Kang W.H."/>
            <person name="Huh J.H."/>
            <person name="Kang B.C."/>
            <person name="Yang T.J."/>
            <person name="Lee Y.H."/>
            <person name="Bennetzen J.L."/>
            <person name="Choi D."/>
        </authorList>
    </citation>
    <scope>NUCLEOTIDE SEQUENCE [LARGE SCALE GENOMIC DNA]</scope>
    <source>
        <strain evidence="3">cv. CM334</strain>
    </source>
</reference>
<dbReference type="GO" id="GO:0016787">
    <property type="term" value="F:hydrolase activity"/>
    <property type="evidence" value="ECO:0007669"/>
    <property type="project" value="UniProtKB-KW"/>
</dbReference>
<reference evidence="2 3" key="1">
    <citation type="journal article" date="2014" name="Nat. Genet.">
        <title>Genome sequence of the hot pepper provides insights into the evolution of pungency in Capsicum species.</title>
        <authorList>
            <person name="Kim S."/>
            <person name="Park M."/>
            <person name="Yeom S.I."/>
            <person name="Kim Y.M."/>
            <person name="Lee J.M."/>
            <person name="Lee H.A."/>
            <person name="Seo E."/>
            <person name="Choi J."/>
            <person name="Cheong K."/>
            <person name="Kim K.T."/>
            <person name="Jung K."/>
            <person name="Lee G.W."/>
            <person name="Oh S.K."/>
            <person name="Bae C."/>
            <person name="Kim S.B."/>
            <person name="Lee H.Y."/>
            <person name="Kim S.Y."/>
            <person name="Kim M.S."/>
            <person name="Kang B.C."/>
            <person name="Jo Y.D."/>
            <person name="Yang H.B."/>
            <person name="Jeong H.J."/>
            <person name="Kang W.H."/>
            <person name="Kwon J.K."/>
            <person name="Shin C."/>
            <person name="Lim J.Y."/>
            <person name="Park J.H."/>
            <person name="Huh J.H."/>
            <person name="Kim J.S."/>
            <person name="Kim B.D."/>
            <person name="Cohen O."/>
            <person name="Paran I."/>
            <person name="Suh M.C."/>
            <person name="Lee S.B."/>
            <person name="Kim Y.K."/>
            <person name="Shin Y."/>
            <person name="Noh S.J."/>
            <person name="Park J."/>
            <person name="Seo Y.S."/>
            <person name="Kwon S.Y."/>
            <person name="Kim H.A."/>
            <person name="Park J.M."/>
            <person name="Kim H.J."/>
            <person name="Choi S.B."/>
            <person name="Bosland P.W."/>
            <person name="Reeves G."/>
            <person name="Jo S.H."/>
            <person name="Lee B.W."/>
            <person name="Cho H.T."/>
            <person name="Choi H.S."/>
            <person name="Lee M.S."/>
            <person name="Yu Y."/>
            <person name="Do Choi Y."/>
            <person name="Park B.S."/>
            <person name="van Deynze A."/>
            <person name="Ashrafi H."/>
            <person name="Hill T."/>
            <person name="Kim W.T."/>
            <person name="Pai H.S."/>
            <person name="Ahn H.K."/>
            <person name="Yeam I."/>
            <person name="Giovannoni J.J."/>
            <person name="Rose J.K."/>
            <person name="Sorensen I."/>
            <person name="Lee S.J."/>
            <person name="Kim R.W."/>
            <person name="Choi I.Y."/>
            <person name="Choi B.S."/>
            <person name="Lim J.S."/>
            <person name="Lee Y.H."/>
            <person name="Choi D."/>
        </authorList>
    </citation>
    <scope>NUCLEOTIDE SEQUENCE [LARGE SCALE GENOMIC DNA]</scope>
    <source>
        <strain evidence="3">cv. CM334</strain>
    </source>
</reference>
<evidence type="ECO:0000313" key="2">
    <source>
        <dbReference type="EMBL" id="PHT68877.1"/>
    </source>
</evidence>
<dbReference type="SUPFAM" id="SSF53474">
    <property type="entry name" value="alpha/beta-Hydrolases"/>
    <property type="match status" value="1"/>
</dbReference>
<gene>
    <name evidence="2" type="ORF">T459_28364</name>
</gene>
<name>A0A2G2YGM3_CAPAN</name>
<comment type="caution">
    <text evidence="2">The sequence shown here is derived from an EMBL/GenBank/DDBJ whole genome shotgun (WGS) entry which is preliminary data.</text>
</comment>
<keyword evidence="1" id="KW-0378">Hydrolase</keyword>
<dbReference type="Gramene" id="PHT68877">
    <property type="protein sequence ID" value="PHT68877"/>
    <property type="gene ID" value="T459_28364"/>
</dbReference>
<dbReference type="PANTHER" id="PTHR11247">
    <property type="entry name" value="PALMITOYL-PROTEIN THIOESTERASE/DOLICHYLDIPHOSPHATASE 1"/>
    <property type="match status" value="1"/>
</dbReference>
<dbReference type="AlphaFoldDB" id="A0A2G2YGM3"/>
<protein>
    <submittedName>
        <fullName evidence="2">Uncharacterized protein</fullName>
    </submittedName>
</protein>
<dbReference type="PANTHER" id="PTHR11247:SF79">
    <property type="entry name" value="ALPHA_BETA-HYDROLASES SUPERFAMILY PROTEIN"/>
    <property type="match status" value="1"/>
</dbReference>
<dbReference type="Pfam" id="PF02089">
    <property type="entry name" value="Palm_thioest"/>
    <property type="match status" value="1"/>
</dbReference>
<sequence length="305" mass="33924">MPIVDVPCDTKSRRLTFKAWLALVDNGEEDIMLILHSRDLLQELEITSICHEDRRFNRAINVLAKEGRKRQVPQFLKKWIVPPLFVRKIIAADKEGTSFANMDIDSNNNMMETRKIAFVRQHEVPVASNVCDICTTSIMCVDIACKKLKKMSELSEGYNIIGICQRDMVSRGVIEFCDGGPLVRSLVSLAGPHAGIASVPFCGGMAPAAVADGQKKMQELMRDCFGRDAFGRRSFLVHWPTKEDPQFLLSFVSPLASVNESSDGGQIAKTGFWEELPFSVYSLSNGALGMDEGLIGEVLKHAWRS</sequence>
<accession>A0A2G2YGM3</accession>
<dbReference type="Proteomes" id="UP000222542">
    <property type="component" value="Unassembled WGS sequence"/>
</dbReference>
<dbReference type="InterPro" id="IPR029058">
    <property type="entry name" value="AB_hydrolase_fold"/>
</dbReference>
<dbReference type="EMBL" id="AYRZ02000011">
    <property type="protein sequence ID" value="PHT68877.1"/>
    <property type="molecule type" value="Genomic_DNA"/>
</dbReference>
<organism evidence="2 3">
    <name type="scientific">Capsicum annuum</name>
    <name type="common">Capsicum pepper</name>
    <dbReference type="NCBI Taxonomy" id="4072"/>
    <lineage>
        <taxon>Eukaryota</taxon>
        <taxon>Viridiplantae</taxon>
        <taxon>Streptophyta</taxon>
        <taxon>Embryophyta</taxon>
        <taxon>Tracheophyta</taxon>
        <taxon>Spermatophyta</taxon>
        <taxon>Magnoliopsida</taxon>
        <taxon>eudicotyledons</taxon>
        <taxon>Gunneridae</taxon>
        <taxon>Pentapetalae</taxon>
        <taxon>asterids</taxon>
        <taxon>lamiids</taxon>
        <taxon>Solanales</taxon>
        <taxon>Solanaceae</taxon>
        <taxon>Solanoideae</taxon>
        <taxon>Capsiceae</taxon>
        <taxon>Capsicum</taxon>
    </lineage>
</organism>